<evidence type="ECO:0000313" key="17">
    <source>
        <dbReference type="RefSeq" id="XP_028276581.1"/>
    </source>
</evidence>
<dbReference type="InterPro" id="IPR039505">
    <property type="entry name" value="DRC1/2_N"/>
</dbReference>
<evidence type="ECO:0000256" key="4">
    <source>
        <dbReference type="ARBA" id="ARBA00023054"/>
    </source>
</evidence>
<keyword evidence="5" id="KW-0969">Cilium</keyword>
<dbReference type="Pfam" id="PF14772">
    <property type="entry name" value="NYD-SP28"/>
    <property type="match status" value="1"/>
</dbReference>
<keyword evidence="7" id="KW-0966">Cell projection</keyword>
<organism evidence="16 17">
    <name type="scientific">Parambassis ranga</name>
    <name type="common">Indian glassy fish</name>
    <dbReference type="NCBI Taxonomy" id="210632"/>
    <lineage>
        <taxon>Eukaryota</taxon>
        <taxon>Metazoa</taxon>
        <taxon>Chordata</taxon>
        <taxon>Craniata</taxon>
        <taxon>Vertebrata</taxon>
        <taxon>Euteleostomi</taxon>
        <taxon>Actinopterygii</taxon>
        <taxon>Neopterygii</taxon>
        <taxon>Teleostei</taxon>
        <taxon>Neoteleostei</taxon>
        <taxon>Acanthomorphata</taxon>
        <taxon>Ovalentaria</taxon>
        <taxon>Ambassidae</taxon>
        <taxon>Parambassis</taxon>
    </lineage>
</organism>
<dbReference type="InterPro" id="IPR039750">
    <property type="entry name" value="DRC1/DRC2"/>
</dbReference>
<comment type="subcellular location">
    <subcellularLocation>
        <location evidence="1">Cytoplasm</location>
        <location evidence="1">Cytoskeleton</location>
        <location evidence="1">Flagellum axoneme</location>
    </subcellularLocation>
    <subcellularLocation>
        <location evidence="8">Cytoplasm</location>
        <location evidence="8">Cytoskeleton</location>
        <location evidence="8">Flagellum basal body</location>
    </subcellularLocation>
</comment>
<dbReference type="PANTHER" id="PTHR21625">
    <property type="entry name" value="NYD-SP28 PROTEIN"/>
    <property type="match status" value="1"/>
</dbReference>
<feature type="domain" description="Dynein regulatory complex protein 1/2 N-terminal" evidence="15">
    <location>
        <begin position="22"/>
        <end position="122"/>
    </location>
</feature>
<protein>
    <recommendedName>
        <fullName evidence="10">Dynein regulatory complex subunit 2</fullName>
    </recommendedName>
    <alternativeName>
        <fullName evidence="11">Coiled-coil domain-containing protein 65</fullName>
    </alternativeName>
</protein>
<evidence type="ECO:0000256" key="14">
    <source>
        <dbReference type="SAM" id="MobiDB-lite"/>
    </source>
</evidence>
<dbReference type="FunCoup" id="A0A6P7JLW4">
    <property type="interactions" value="247"/>
</dbReference>
<dbReference type="GeneID" id="114445679"/>
<evidence type="ECO:0000256" key="10">
    <source>
        <dbReference type="ARBA" id="ARBA00040899"/>
    </source>
</evidence>
<keyword evidence="3" id="KW-0282">Flagellum</keyword>
<keyword evidence="4 13" id="KW-0175">Coiled coil</keyword>
<comment type="similarity">
    <text evidence="9">Belongs to the DRC2 family.</text>
</comment>
<evidence type="ECO:0000256" key="13">
    <source>
        <dbReference type="SAM" id="Coils"/>
    </source>
</evidence>
<gene>
    <name evidence="17" type="primary">drc2</name>
</gene>
<feature type="region of interest" description="Disordered" evidence="14">
    <location>
        <begin position="223"/>
        <end position="250"/>
    </location>
</feature>
<evidence type="ECO:0000256" key="12">
    <source>
        <dbReference type="ARBA" id="ARBA00045865"/>
    </source>
</evidence>
<evidence type="ECO:0000256" key="7">
    <source>
        <dbReference type="ARBA" id="ARBA00023273"/>
    </source>
</evidence>
<dbReference type="OrthoDB" id="7760980at2759"/>
<dbReference type="GO" id="GO:0070286">
    <property type="term" value="P:axonemal dynein complex assembly"/>
    <property type="evidence" value="ECO:0007669"/>
    <property type="project" value="InterPro"/>
</dbReference>
<dbReference type="PANTHER" id="PTHR21625:SF0">
    <property type="entry name" value="DYNEIN REGULATORY COMPLEX SUBUNIT 2"/>
    <property type="match status" value="1"/>
</dbReference>
<evidence type="ECO:0000256" key="6">
    <source>
        <dbReference type="ARBA" id="ARBA00023212"/>
    </source>
</evidence>
<feature type="region of interest" description="Disordered" evidence="14">
    <location>
        <begin position="1"/>
        <end position="30"/>
    </location>
</feature>
<keyword evidence="6" id="KW-0206">Cytoskeleton</keyword>
<evidence type="ECO:0000259" key="15">
    <source>
        <dbReference type="Pfam" id="PF14772"/>
    </source>
</evidence>
<dbReference type="InParanoid" id="A0A6P7JLW4"/>
<dbReference type="CTD" id="85478"/>
<proteinExistence type="inferred from homology"/>
<feature type="compositionally biased region" description="Basic and acidic residues" evidence="14">
    <location>
        <begin position="229"/>
        <end position="250"/>
    </location>
</feature>
<dbReference type="GO" id="GO:0003352">
    <property type="term" value="P:regulation of cilium movement"/>
    <property type="evidence" value="ECO:0007669"/>
    <property type="project" value="TreeGrafter"/>
</dbReference>
<reference evidence="17" key="1">
    <citation type="submission" date="2025-08" db="UniProtKB">
        <authorList>
            <consortium name="RefSeq"/>
        </authorList>
    </citation>
    <scope>IDENTIFICATION</scope>
</reference>
<evidence type="ECO:0000256" key="5">
    <source>
        <dbReference type="ARBA" id="ARBA00023069"/>
    </source>
</evidence>
<dbReference type="GO" id="GO:0005858">
    <property type="term" value="C:axonemal dynein complex"/>
    <property type="evidence" value="ECO:0007669"/>
    <property type="project" value="InterPro"/>
</dbReference>
<evidence type="ECO:0000256" key="9">
    <source>
        <dbReference type="ARBA" id="ARBA00038424"/>
    </source>
</evidence>
<sequence length="437" mass="49999">MPKKAKKGGGQTEEQRLVQQQQRAQAEEEMAKKKEEMLALFLQDKLQKEQRNSAVNLLKLHVHWRTILRQSRSAELREDMDVHRQAFERELDNLDSITKKLVCDLQDVERHETQVQRCHMQHLDQLREQQAEHLRRLQQQWDGALQEVNLRIHTEREQIVSGGEQQQQRLQDLTALIQERDQEKMDAIHTLYITELDQYEEEDTAAAQLEELLLKDMQALSASRRRQRRAADHKAVRRDPRNPKKTQRDKLSCIQTARMHQDLFGAREEVTQKFYQLQDHMSRTRAAARKQFSQLTVQSDAAAKELQAVIFKGEKVLRAADMCCRLEGVLCSPLSSSSSSSHPAGKHTAAKVCDDMASLTHRLNDALQLRGALRTQAEELSSQNQQLQLLLQQHGAALDGHPAPLYGAPVPTTTAAPAPADRGRTVIEAAHVFKYAQ</sequence>
<name>A0A6P7JLW4_9TELE</name>
<evidence type="ECO:0000256" key="1">
    <source>
        <dbReference type="ARBA" id="ARBA00004611"/>
    </source>
</evidence>
<evidence type="ECO:0000256" key="8">
    <source>
        <dbReference type="ARBA" id="ARBA00037841"/>
    </source>
</evidence>
<keyword evidence="2" id="KW-0963">Cytoplasm</keyword>
<dbReference type="Proteomes" id="UP000515145">
    <property type="component" value="Chromosome 14"/>
</dbReference>
<feature type="coiled-coil region" evidence="13">
    <location>
        <begin position="370"/>
        <end position="397"/>
    </location>
</feature>
<keyword evidence="16" id="KW-1185">Reference proteome</keyword>
<evidence type="ECO:0000256" key="11">
    <source>
        <dbReference type="ARBA" id="ARBA00041517"/>
    </source>
</evidence>
<dbReference type="GO" id="GO:0060285">
    <property type="term" value="P:cilium-dependent cell motility"/>
    <property type="evidence" value="ECO:0007669"/>
    <property type="project" value="TreeGrafter"/>
</dbReference>
<comment type="function">
    <text evidence="12">Component of the nexin-dynein regulatory complex (N-DRC), a key regulator of ciliary/flagellar motility which maintains the alignment and integrity of the distal axoneme and regulates microtubule sliding in motile axonemes. Plays a critical role in the assembly of N-DRC and also stabilizes the assembly of multiple inner dynein arms and radial spokes. Coassembles with DRC1 to form a central scaffold needed for assembly of the N-DRC and its attachment to the outer doublet microtubules.</text>
</comment>
<dbReference type="AlphaFoldDB" id="A0A6P7JLW4"/>
<evidence type="ECO:0000313" key="16">
    <source>
        <dbReference type="Proteomes" id="UP000515145"/>
    </source>
</evidence>
<accession>A0A6P7JLW4</accession>
<evidence type="ECO:0000256" key="2">
    <source>
        <dbReference type="ARBA" id="ARBA00022490"/>
    </source>
</evidence>
<evidence type="ECO:0000256" key="3">
    <source>
        <dbReference type="ARBA" id="ARBA00022846"/>
    </source>
</evidence>
<dbReference type="RefSeq" id="XP_028276581.1">
    <property type="nucleotide sequence ID" value="XM_028420780.1"/>
</dbReference>